<name>A0ABN7P1A4_TIMPD</name>
<feature type="domain" description="Transposable element P transposase-like GTP-binding insertion" evidence="1">
    <location>
        <begin position="61"/>
        <end position="182"/>
    </location>
</feature>
<evidence type="ECO:0000313" key="3">
    <source>
        <dbReference type="Proteomes" id="UP001153148"/>
    </source>
</evidence>
<organism evidence="2 3">
    <name type="scientific">Timema podura</name>
    <name type="common">Walking stick</name>
    <dbReference type="NCBI Taxonomy" id="61482"/>
    <lineage>
        <taxon>Eukaryota</taxon>
        <taxon>Metazoa</taxon>
        <taxon>Ecdysozoa</taxon>
        <taxon>Arthropoda</taxon>
        <taxon>Hexapoda</taxon>
        <taxon>Insecta</taxon>
        <taxon>Pterygota</taxon>
        <taxon>Neoptera</taxon>
        <taxon>Polyneoptera</taxon>
        <taxon>Phasmatodea</taxon>
        <taxon>Timematodea</taxon>
        <taxon>Timematoidea</taxon>
        <taxon>Timematidae</taxon>
        <taxon>Timema</taxon>
    </lineage>
</organism>
<proteinExistence type="predicted"/>
<sequence length="288" mass="32646">MSSLISPTTTPRKMHGATNVAAINTLLQDIRADCLRNERECRFDGFVVDGLEVIPLYDPPHLLKGIRNNMLKYNIHFVEDGVKKISKWSYVEQLFELDQQQPYRFRSCPKLSKFNVDKKYIKKMKVSGAAQVLSHHAATSMRQIAERPSVGRPYMNPEATDTADLLLFFDELFDSVNGVLLVSRDGKPLRTALTQNSPHLPFWDRAMTTLRSMEFREERTHSKVNNVMALHSVGFNCEEDDNIGALDTLSDFIVQGVIDSDPISLPELDTEQEEVITGEDMCVPAWIA</sequence>
<comment type="caution">
    <text evidence="2">The sequence shown here is derived from an EMBL/GenBank/DDBJ whole genome shotgun (WGS) entry which is preliminary data.</text>
</comment>
<dbReference type="InterPro" id="IPR048366">
    <property type="entry name" value="TNP-like_GBD"/>
</dbReference>
<dbReference type="Pfam" id="PF21788">
    <property type="entry name" value="TNP-like_GBD"/>
    <property type="match status" value="1"/>
</dbReference>
<gene>
    <name evidence="2" type="ORF">TPAB3V08_LOCUS8678</name>
</gene>
<evidence type="ECO:0000313" key="2">
    <source>
        <dbReference type="EMBL" id="CAG2061725.1"/>
    </source>
</evidence>
<accession>A0ABN7P1A4</accession>
<evidence type="ECO:0000259" key="1">
    <source>
        <dbReference type="Pfam" id="PF21788"/>
    </source>
</evidence>
<reference evidence="2" key="1">
    <citation type="submission" date="2021-03" db="EMBL/GenBank/DDBJ databases">
        <authorList>
            <person name="Tran Van P."/>
        </authorList>
    </citation>
    <scope>NUCLEOTIDE SEQUENCE</scope>
</reference>
<feature type="non-terminal residue" evidence="2">
    <location>
        <position position="288"/>
    </location>
</feature>
<protein>
    <recommendedName>
        <fullName evidence="1">Transposable element P transposase-like GTP-binding insertion domain-containing protein</fullName>
    </recommendedName>
</protein>
<keyword evidence="3" id="KW-1185">Reference proteome</keyword>
<dbReference type="Proteomes" id="UP001153148">
    <property type="component" value="Unassembled WGS sequence"/>
</dbReference>
<dbReference type="EMBL" id="CAJPIN010017013">
    <property type="protein sequence ID" value="CAG2061725.1"/>
    <property type="molecule type" value="Genomic_DNA"/>
</dbReference>